<reference evidence="1" key="1">
    <citation type="submission" date="2020-05" db="EMBL/GenBank/DDBJ databases">
        <authorList>
            <person name="Chiriac C."/>
            <person name="Salcher M."/>
            <person name="Ghai R."/>
            <person name="Kavagutti S V."/>
        </authorList>
    </citation>
    <scope>NUCLEOTIDE SEQUENCE</scope>
</reference>
<sequence length="30" mass="3275">MQTRNETDVVLKLVSTHGDDVVALSNEVTC</sequence>
<accession>A0A6J6PSN2</accession>
<organism evidence="1">
    <name type="scientific">freshwater metagenome</name>
    <dbReference type="NCBI Taxonomy" id="449393"/>
    <lineage>
        <taxon>unclassified sequences</taxon>
        <taxon>metagenomes</taxon>
        <taxon>ecological metagenomes</taxon>
    </lineage>
</organism>
<name>A0A6J6PSN2_9ZZZZ</name>
<evidence type="ECO:0000313" key="1">
    <source>
        <dbReference type="EMBL" id="CAB4699775.1"/>
    </source>
</evidence>
<proteinExistence type="predicted"/>
<protein>
    <submittedName>
        <fullName evidence="1">Unannotated protein</fullName>
    </submittedName>
</protein>
<dbReference type="EMBL" id="CAEZXZ010000048">
    <property type="protein sequence ID" value="CAB4699775.1"/>
    <property type="molecule type" value="Genomic_DNA"/>
</dbReference>
<gene>
    <name evidence="1" type="ORF">UFOPK2625_00455</name>
</gene>
<dbReference type="AlphaFoldDB" id="A0A6J6PSN2"/>